<gene>
    <name evidence="3" type="ORF">N288_23180</name>
</gene>
<reference evidence="3 4" key="1">
    <citation type="submission" date="2013-07" db="EMBL/GenBank/DDBJ databases">
        <title>Complete genome sequence of Bacillus infantis NRRL B-14911 that has potential to induce cardiac disease by antigenic mimicry.</title>
        <authorList>
            <person name="Massilamany C."/>
            <person name="Smith T.P.L."/>
            <person name="Loy J.D."/>
            <person name="Barletta R."/>
            <person name="Reddy J."/>
        </authorList>
    </citation>
    <scope>NUCLEOTIDE SEQUENCE [LARGE SCALE GENOMIC DNA]</scope>
    <source>
        <strain evidence="3 4">NRRL B-14911</strain>
    </source>
</reference>
<proteinExistence type="predicted"/>
<keyword evidence="4" id="KW-1185">Reference proteome</keyword>
<dbReference type="HOGENOM" id="CLU_2749347_0_0_9"/>
<dbReference type="Gene3D" id="3.40.1090.10">
    <property type="entry name" value="Cytosolic phospholipase A2 catalytic domain"/>
    <property type="match status" value="1"/>
</dbReference>
<dbReference type="EMBL" id="CP006643">
    <property type="protein sequence ID" value="AGX06475.1"/>
    <property type="molecule type" value="Genomic_DNA"/>
</dbReference>
<evidence type="ECO:0000313" key="4">
    <source>
        <dbReference type="Proteomes" id="UP000017805"/>
    </source>
</evidence>
<dbReference type="GO" id="GO:0006629">
    <property type="term" value="P:lipid metabolic process"/>
    <property type="evidence" value="ECO:0007669"/>
    <property type="project" value="UniProtKB-KW"/>
</dbReference>
<organism evidence="3 4">
    <name type="scientific">Bacillus infantis NRRL B-14911</name>
    <dbReference type="NCBI Taxonomy" id="1367477"/>
    <lineage>
        <taxon>Bacteria</taxon>
        <taxon>Bacillati</taxon>
        <taxon>Bacillota</taxon>
        <taxon>Bacilli</taxon>
        <taxon>Bacillales</taxon>
        <taxon>Bacillaceae</taxon>
        <taxon>Bacillus</taxon>
    </lineage>
</organism>
<dbReference type="Proteomes" id="UP000017805">
    <property type="component" value="Chromosome"/>
</dbReference>
<evidence type="ECO:0000313" key="3">
    <source>
        <dbReference type="EMBL" id="AGX06475.1"/>
    </source>
</evidence>
<dbReference type="AlphaFoldDB" id="U5LG82"/>
<name>U5LG82_9BACI</name>
<dbReference type="InterPro" id="IPR002641">
    <property type="entry name" value="PNPLA_dom"/>
</dbReference>
<dbReference type="InterPro" id="IPR016035">
    <property type="entry name" value="Acyl_Trfase/lysoPLipase"/>
</dbReference>
<accession>U5LG82</accession>
<sequence>MSNFKISFSGGGFRATFFCLGAFRRLVQLGVSSNVSHISSVSGGSITAGLIMLALSERDFKDTKDFLIIE</sequence>
<dbReference type="KEGG" id="bif:N288_23180"/>
<evidence type="ECO:0000259" key="2">
    <source>
        <dbReference type="Pfam" id="PF01734"/>
    </source>
</evidence>
<dbReference type="Pfam" id="PF01734">
    <property type="entry name" value="Patatin"/>
    <property type="match status" value="1"/>
</dbReference>
<evidence type="ECO:0000256" key="1">
    <source>
        <dbReference type="ARBA" id="ARBA00023098"/>
    </source>
</evidence>
<feature type="domain" description="PNPLA" evidence="2">
    <location>
        <begin position="6"/>
        <end position="61"/>
    </location>
</feature>
<dbReference type="RefSeq" id="WP_022544471.1">
    <property type="nucleotide sequence ID" value="NC_022524.1"/>
</dbReference>
<protein>
    <recommendedName>
        <fullName evidence="2">PNPLA domain-containing protein</fullName>
    </recommendedName>
</protein>
<dbReference type="SUPFAM" id="SSF52151">
    <property type="entry name" value="FabD/lysophospholipase-like"/>
    <property type="match status" value="1"/>
</dbReference>
<keyword evidence="1" id="KW-0443">Lipid metabolism</keyword>